<name>A0AAP0CYE7_9ASTR</name>
<dbReference type="AlphaFoldDB" id="A0AAP0CYE7"/>
<feature type="region of interest" description="Disordered" evidence="1">
    <location>
        <begin position="136"/>
        <end position="191"/>
    </location>
</feature>
<dbReference type="PANTHER" id="PTHR34835:SF90">
    <property type="entry name" value="AMINOTRANSFERASE-LIKE PLANT MOBILE DOMAIN-CONTAINING PROTEIN"/>
    <property type="match status" value="1"/>
</dbReference>
<feature type="compositionally biased region" description="Basic and acidic residues" evidence="1">
    <location>
        <begin position="300"/>
        <end position="321"/>
    </location>
</feature>
<evidence type="ECO:0000313" key="2">
    <source>
        <dbReference type="EMBL" id="KAK9065260.1"/>
    </source>
</evidence>
<feature type="compositionally biased region" description="Basic and acidic residues" evidence="1">
    <location>
        <begin position="69"/>
        <end position="85"/>
    </location>
</feature>
<feature type="compositionally biased region" description="Basic and acidic residues" evidence="1">
    <location>
        <begin position="1"/>
        <end position="11"/>
    </location>
</feature>
<gene>
    <name evidence="2" type="ORF">SSX86_016643</name>
</gene>
<dbReference type="EMBL" id="JBCNJP010000017">
    <property type="protein sequence ID" value="KAK9065260.1"/>
    <property type="molecule type" value="Genomic_DNA"/>
</dbReference>
<feature type="region of interest" description="Disordered" evidence="1">
    <location>
        <begin position="1"/>
        <end position="28"/>
    </location>
</feature>
<proteinExistence type="predicted"/>
<feature type="region of interest" description="Disordered" evidence="1">
    <location>
        <begin position="209"/>
        <end position="257"/>
    </location>
</feature>
<feature type="compositionally biased region" description="Acidic residues" evidence="1">
    <location>
        <begin position="140"/>
        <end position="149"/>
    </location>
</feature>
<reference evidence="2 3" key="1">
    <citation type="submission" date="2024-04" db="EMBL/GenBank/DDBJ databases">
        <title>The reference genome of an endangered Asteraceae, Deinandra increscens subsp. villosa, native to the Central Coast of California.</title>
        <authorList>
            <person name="Guilliams M."/>
            <person name="Hasenstab-Lehman K."/>
            <person name="Meyer R."/>
            <person name="Mcevoy S."/>
        </authorList>
    </citation>
    <scope>NUCLEOTIDE SEQUENCE [LARGE SCALE GENOMIC DNA]</scope>
    <source>
        <tissue evidence="2">Leaf</tissue>
    </source>
</reference>
<feature type="compositionally biased region" description="Basic and acidic residues" evidence="1">
    <location>
        <begin position="150"/>
        <end position="159"/>
    </location>
</feature>
<dbReference type="PANTHER" id="PTHR34835">
    <property type="entry name" value="OS07G0283600 PROTEIN-RELATED"/>
    <property type="match status" value="1"/>
</dbReference>
<organism evidence="2 3">
    <name type="scientific">Deinandra increscens subsp. villosa</name>
    <dbReference type="NCBI Taxonomy" id="3103831"/>
    <lineage>
        <taxon>Eukaryota</taxon>
        <taxon>Viridiplantae</taxon>
        <taxon>Streptophyta</taxon>
        <taxon>Embryophyta</taxon>
        <taxon>Tracheophyta</taxon>
        <taxon>Spermatophyta</taxon>
        <taxon>Magnoliopsida</taxon>
        <taxon>eudicotyledons</taxon>
        <taxon>Gunneridae</taxon>
        <taxon>Pentapetalae</taxon>
        <taxon>asterids</taxon>
        <taxon>campanulids</taxon>
        <taxon>Asterales</taxon>
        <taxon>Asteraceae</taxon>
        <taxon>Asteroideae</taxon>
        <taxon>Heliantheae alliance</taxon>
        <taxon>Madieae</taxon>
        <taxon>Madiinae</taxon>
        <taxon>Deinandra</taxon>
    </lineage>
</organism>
<accession>A0AAP0CYE7</accession>
<evidence type="ECO:0000256" key="1">
    <source>
        <dbReference type="SAM" id="MobiDB-lite"/>
    </source>
</evidence>
<evidence type="ECO:0000313" key="3">
    <source>
        <dbReference type="Proteomes" id="UP001408789"/>
    </source>
</evidence>
<comment type="caution">
    <text evidence="2">The sequence shown here is derived from an EMBL/GenBank/DDBJ whole genome shotgun (WGS) entry which is preliminary data.</text>
</comment>
<dbReference type="Proteomes" id="UP001408789">
    <property type="component" value="Unassembled WGS sequence"/>
</dbReference>
<protein>
    <submittedName>
        <fullName evidence="2">Uncharacterized protein</fullName>
    </submittedName>
</protein>
<feature type="region of interest" description="Disordered" evidence="1">
    <location>
        <begin position="65"/>
        <end position="106"/>
    </location>
</feature>
<keyword evidence="3" id="KW-1185">Reference proteome</keyword>
<feature type="region of interest" description="Disordered" evidence="1">
    <location>
        <begin position="275"/>
        <end position="321"/>
    </location>
</feature>
<feature type="compositionally biased region" description="Basic residues" evidence="1">
    <location>
        <begin position="160"/>
        <end position="169"/>
    </location>
</feature>
<feature type="compositionally biased region" description="Basic and acidic residues" evidence="1">
    <location>
        <begin position="222"/>
        <end position="250"/>
    </location>
</feature>
<sequence>MEEVKDGEASKQGKTISGVILGSQTNSRSGGFATLSSVGVGGFAVATESGGFDAAGTGGGGLGVLASGSKEDKKSDSPSMRKQELVDPAVTGKNIKKSTAKTTAGDDIMLRKGTRSSRIALNTYFSTFTNDIDNPVKIDCDDEVKDDDFQDPKKKEMVKKLKLPKKKLEKGRMEEAAKKTTPKKILGKESNFQLAPDSKLTALADVANNEDTTIGNEPALQEMKKSTNDKRKEKAEEKKVSEKVLTKKSDPTGTHLVLSETPVLIPLKNKKEQEKIKENVGENEVPMTSGKGIGKVKGKKVPEMVEEKEKSEQEKIKEKAAEKEVLMTSGKGKSGFFEELESDDFANLETEALSKRNRNINENLKDDDDVVPSFGFSKILTTEEEKSDELVVSPKPVSSAGPIVVYDENKTRPKRKIVLSDFLRSPYVQRPVVIKASRTKLENEISEFVFSATLTHSDIVFKTKEGENVARHSFESLCPGIEVHLNVISAWSRQLNYQEKFKKKESPTRLFLFSKYAGDDIQEQEKATEKEVSMKSGKKELEYVPYKGYVTSCRASPKQFVSMIDNLNEEQRKTVKDMGFESLLSMGVKNVPTGLGLWLITNYDEDNNTLNIGTRKLNVSALQVSEVLGVPRGNEKGNMAREAK</sequence>